<proteinExistence type="predicted"/>
<reference evidence="2 3" key="1">
    <citation type="submission" date="2016-11" db="EMBL/GenBank/DDBJ databases">
        <authorList>
            <person name="Jaros S."/>
            <person name="Januszkiewicz K."/>
            <person name="Wedrychowicz H."/>
        </authorList>
    </citation>
    <scope>NUCLEOTIDE SEQUENCE [LARGE SCALE GENOMIC DNA]</scope>
    <source>
        <strain evidence="2 3">DSM 18899</strain>
    </source>
</reference>
<organism evidence="2 3">
    <name type="scientific">Chitinimonas taiwanensis DSM 18899</name>
    <dbReference type="NCBI Taxonomy" id="1121279"/>
    <lineage>
        <taxon>Bacteria</taxon>
        <taxon>Pseudomonadati</taxon>
        <taxon>Pseudomonadota</taxon>
        <taxon>Betaproteobacteria</taxon>
        <taxon>Neisseriales</taxon>
        <taxon>Chitinibacteraceae</taxon>
        <taxon>Chitinimonas</taxon>
    </lineage>
</organism>
<keyword evidence="1" id="KW-1133">Transmembrane helix</keyword>
<dbReference type="Proteomes" id="UP000186513">
    <property type="component" value="Unassembled WGS sequence"/>
</dbReference>
<dbReference type="EMBL" id="FPKR01000015">
    <property type="protein sequence ID" value="SFZ79148.1"/>
    <property type="molecule type" value="Genomic_DNA"/>
</dbReference>
<dbReference type="RefSeq" id="WP_072429883.1">
    <property type="nucleotide sequence ID" value="NZ_FPKR01000015.1"/>
</dbReference>
<feature type="transmembrane region" description="Helical" evidence="1">
    <location>
        <begin position="67"/>
        <end position="89"/>
    </location>
</feature>
<dbReference type="AlphaFoldDB" id="A0A1K2HQS6"/>
<evidence type="ECO:0000313" key="2">
    <source>
        <dbReference type="EMBL" id="SFZ79148.1"/>
    </source>
</evidence>
<feature type="transmembrane region" description="Helical" evidence="1">
    <location>
        <begin position="28"/>
        <end position="55"/>
    </location>
</feature>
<keyword evidence="3" id="KW-1185">Reference proteome</keyword>
<dbReference type="STRING" id="1121279.SAMN02745887_03402"/>
<keyword evidence="1" id="KW-0472">Membrane</keyword>
<evidence type="ECO:0000256" key="1">
    <source>
        <dbReference type="SAM" id="Phobius"/>
    </source>
</evidence>
<keyword evidence="1" id="KW-0812">Transmembrane</keyword>
<sequence>MLLLAFLPGLIVLMVTLSGQSSLRKPWLFFSLALLASYLILIVGGVVLLAGVGVSGTTGAGAEGARGMLLVGGLLGLSLLPMAPLRHWLRKP</sequence>
<accession>A0A1K2HQS6</accession>
<protein>
    <submittedName>
        <fullName evidence="2">Uncharacterized protein</fullName>
    </submittedName>
</protein>
<gene>
    <name evidence="2" type="ORF">SAMN02745887_03402</name>
</gene>
<name>A0A1K2HQS6_9NEIS</name>
<evidence type="ECO:0000313" key="3">
    <source>
        <dbReference type="Proteomes" id="UP000186513"/>
    </source>
</evidence>